<evidence type="ECO:0000256" key="2">
    <source>
        <dbReference type="ARBA" id="ARBA00001913"/>
    </source>
</evidence>
<dbReference type="Gene3D" id="3.20.20.80">
    <property type="entry name" value="Glycosidases"/>
    <property type="match status" value="1"/>
</dbReference>
<dbReference type="Gene3D" id="2.60.40.1180">
    <property type="entry name" value="Golgi alpha-mannosidase II"/>
    <property type="match status" value="1"/>
</dbReference>
<evidence type="ECO:0000256" key="12">
    <source>
        <dbReference type="RuleBase" id="RU361134"/>
    </source>
</evidence>
<protein>
    <recommendedName>
        <fullName evidence="5 12">Alpha-amylase</fullName>
        <ecNumber evidence="4 12">3.2.1.1</ecNumber>
    </recommendedName>
</protein>
<evidence type="ECO:0000313" key="16">
    <source>
        <dbReference type="EMBL" id="MCD5313332.1"/>
    </source>
</evidence>
<dbReference type="GO" id="GO:0046872">
    <property type="term" value="F:metal ion binding"/>
    <property type="evidence" value="ECO:0007669"/>
    <property type="project" value="UniProtKB-KW"/>
</dbReference>
<sequence>MTRGKEISTKQRRRMVTIAGATTVLVVGASATAMAWPQRGADGERWWQDRTAPVASSAQETEPATTTAAATTQATSAAEASTPSVGSDTEVTKSASAAKSGDAIANLFQWNWASVAQECTTVLGPNGYGGVQVAPPQDSIKVNWDNHPWWEVYQPAGYDLNSRMGSEAQFRSMVQTCRDAGVKVYVDAVINHMSGSDFTAEGATSYSGNKYSSMTYPGLYTKDDFHQAADCPTASGNVEDYDNVKQAHFCQLGKLEDLKTESTYVRGAITKYLNKLTSYGVSGFRVDAAKHIPLADMKAIIDGLDKTADGTAPYVALEVFGGKGELSQAAYSELGSVLGLDASVDLKKAFNGNISTLKSFGDNLVASDRSLTFVMNHDTDRNEDSLQLKNTAKHRLATQFVLAGDYGRAQVYSSFSWKSYDDAPPSGSNGMITDTDCATAAWDCLDRDPGVLGMVAFRNSVGDAAVKNWSDDGANLISFSRGAKGWTALNNNSSAKSQSFSTGLAEGSYCDLITGGLKDGACAGTTVKVGADGRASVNAPAQGAVAITQDSLL</sequence>
<evidence type="ECO:0000256" key="7">
    <source>
        <dbReference type="ARBA" id="ARBA00022801"/>
    </source>
</evidence>
<organism evidence="16 17">
    <name type="scientific">Kineosporia babensis</name>
    <dbReference type="NCBI Taxonomy" id="499548"/>
    <lineage>
        <taxon>Bacteria</taxon>
        <taxon>Bacillati</taxon>
        <taxon>Actinomycetota</taxon>
        <taxon>Actinomycetes</taxon>
        <taxon>Kineosporiales</taxon>
        <taxon>Kineosporiaceae</taxon>
        <taxon>Kineosporia</taxon>
    </lineage>
</organism>
<keyword evidence="17" id="KW-1185">Reference proteome</keyword>
<dbReference type="GO" id="GO:0004556">
    <property type="term" value="F:alpha-amylase activity"/>
    <property type="evidence" value="ECO:0007669"/>
    <property type="project" value="UniProtKB-UniRule"/>
</dbReference>
<reference evidence="16" key="1">
    <citation type="submission" date="2021-11" db="EMBL/GenBank/DDBJ databases">
        <title>Streptomyces corallinus and Kineosporia corallina sp. nov., two new coral-derived marine actinobacteria.</title>
        <authorList>
            <person name="Buangrab K."/>
            <person name="Sutthacheep M."/>
            <person name="Yeemin T."/>
            <person name="Harunari E."/>
            <person name="Igarashi Y."/>
            <person name="Sripreechasak P."/>
            <person name="Kanchanasin P."/>
            <person name="Tanasupawat S."/>
            <person name="Phongsopitanun W."/>
        </authorList>
    </citation>
    <scope>NUCLEOTIDE SEQUENCE</scope>
    <source>
        <strain evidence="16">JCM 31032</strain>
    </source>
</reference>
<dbReference type="EMBL" id="JAJOMB010000011">
    <property type="protein sequence ID" value="MCD5313332.1"/>
    <property type="molecule type" value="Genomic_DNA"/>
</dbReference>
<evidence type="ECO:0000313" key="17">
    <source>
        <dbReference type="Proteomes" id="UP001138997"/>
    </source>
</evidence>
<evidence type="ECO:0000259" key="15">
    <source>
        <dbReference type="SMART" id="SM00642"/>
    </source>
</evidence>
<evidence type="ECO:0000256" key="9">
    <source>
        <dbReference type="ARBA" id="ARBA00023277"/>
    </source>
</evidence>
<comment type="caution">
    <text evidence="16">The sequence shown here is derived from an EMBL/GenBank/DDBJ whole genome shotgun (WGS) entry which is preliminary data.</text>
</comment>
<comment type="cofactor">
    <cofactor evidence="2">
        <name>Ca(2+)</name>
        <dbReference type="ChEBI" id="CHEBI:29108"/>
    </cofactor>
</comment>
<keyword evidence="6" id="KW-0479">Metal-binding</keyword>
<keyword evidence="8" id="KW-0106">Calcium</keyword>
<dbReference type="InterPro" id="IPR031319">
    <property type="entry name" value="A-amylase_C"/>
</dbReference>
<dbReference type="GO" id="GO:0005975">
    <property type="term" value="P:carbohydrate metabolic process"/>
    <property type="evidence" value="ECO:0007669"/>
    <property type="project" value="InterPro"/>
</dbReference>
<dbReference type="SUPFAM" id="SSF51011">
    <property type="entry name" value="Glycosyl hydrolase domain"/>
    <property type="match status" value="1"/>
</dbReference>
<dbReference type="Proteomes" id="UP001138997">
    <property type="component" value="Unassembled WGS sequence"/>
</dbReference>
<feature type="signal peptide" evidence="13">
    <location>
        <begin position="1"/>
        <end position="35"/>
    </location>
</feature>
<evidence type="ECO:0000256" key="5">
    <source>
        <dbReference type="ARBA" id="ARBA00017303"/>
    </source>
</evidence>
<evidence type="ECO:0000256" key="1">
    <source>
        <dbReference type="ARBA" id="ARBA00000548"/>
    </source>
</evidence>
<dbReference type="EC" id="3.2.1.1" evidence="4 12"/>
<feature type="domain" description="Glycosyl hydrolase family 13 catalytic" evidence="15">
    <location>
        <begin position="102"/>
        <end position="458"/>
    </location>
</feature>
<evidence type="ECO:0000256" key="13">
    <source>
        <dbReference type="SAM" id="SignalP"/>
    </source>
</evidence>
<evidence type="ECO:0000256" key="6">
    <source>
        <dbReference type="ARBA" id="ARBA00022723"/>
    </source>
</evidence>
<comment type="similarity">
    <text evidence="3 11">Belongs to the glycosyl hydrolase 13 family.</text>
</comment>
<dbReference type="Pfam" id="PF02806">
    <property type="entry name" value="Alpha-amylase_C"/>
    <property type="match status" value="1"/>
</dbReference>
<keyword evidence="9 12" id="KW-0119">Carbohydrate metabolism</keyword>
<feature type="domain" description="Alpha-amylase C-terminal" evidence="14">
    <location>
        <begin position="467"/>
        <end position="552"/>
    </location>
</feature>
<gene>
    <name evidence="16" type="ORF">LR394_20700</name>
</gene>
<dbReference type="CDD" id="cd11317">
    <property type="entry name" value="AmyAc_bac_euk_AmyA"/>
    <property type="match status" value="1"/>
</dbReference>
<dbReference type="InterPro" id="IPR013780">
    <property type="entry name" value="Glyco_hydro_b"/>
</dbReference>
<dbReference type="Pfam" id="PF00128">
    <property type="entry name" value="Alpha-amylase"/>
    <property type="match status" value="1"/>
</dbReference>
<dbReference type="InterPro" id="IPR006048">
    <property type="entry name" value="A-amylase/branching_C"/>
</dbReference>
<evidence type="ECO:0000256" key="8">
    <source>
        <dbReference type="ARBA" id="ARBA00022837"/>
    </source>
</evidence>
<keyword evidence="13" id="KW-0732">Signal</keyword>
<dbReference type="InterPro" id="IPR017853">
    <property type="entry name" value="GH"/>
</dbReference>
<keyword evidence="10 12" id="KW-0326">Glycosidase</keyword>
<dbReference type="PRINTS" id="PR00110">
    <property type="entry name" value="ALPHAAMYLASE"/>
</dbReference>
<dbReference type="SMART" id="SM00632">
    <property type="entry name" value="Aamy_C"/>
    <property type="match status" value="1"/>
</dbReference>
<dbReference type="PANTHER" id="PTHR43447">
    <property type="entry name" value="ALPHA-AMYLASE"/>
    <property type="match status" value="1"/>
</dbReference>
<evidence type="ECO:0000256" key="3">
    <source>
        <dbReference type="ARBA" id="ARBA00008061"/>
    </source>
</evidence>
<keyword evidence="7 12" id="KW-0378">Hydrolase</keyword>
<dbReference type="InterPro" id="IPR006047">
    <property type="entry name" value="GH13_cat_dom"/>
</dbReference>
<dbReference type="SMART" id="SM00642">
    <property type="entry name" value="Aamy"/>
    <property type="match status" value="1"/>
</dbReference>
<comment type="catalytic activity">
    <reaction evidence="1 12">
        <text>Endohydrolysis of (1-&gt;4)-alpha-D-glucosidic linkages in polysaccharides containing three or more (1-&gt;4)-alpha-linked D-glucose units.</text>
        <dbReference type="EC" id="3.2.1.1"/>
    </reaction>
</comment>
<dbReference type="RefSeq" id="WP_231444424.1">
    <property type="nucleotide sequence ID" value="NZ_JAJOMB010000011.1"/>
</dbReference>
<proteinExistence type="inferred from homology"/>
<feature type="chain" id="PRO_5040997094" description="Alpha-amylase" evidence="13">
    <location>
        <begin position="36"/>
        <end position="553"/>
    </location>
</feature>
<accession>A0A9X1SUV1</accession>
<evidence type="ECO:0000256" key="4">
    <source>
        <dbReference type="ARBA" id="ARBA00012595"/>
    </source>
</evidence>
<dbReference type="InterPro" id="IPR006046">
    <property type="entry name" value="Alpha_amylase"/>
</dbReference>
<dbReference type="AlphaFoldDB" id="A0A9X1SUV1"/>
<evidence type="ECO:0000256" key="10">
    <source>
        <dbReference type="ARBA" id="ARBA00023295"/>
    </source>
</evidence>
<evidence type="ECO:0000259" key="14">
    <source>
        <dbReference type="SMART" id="SM00632"/>
    </source>
</evidence>
<dbReference type="SUPFAM" id="SSF51445">
    <property type="entry name" value="(Trans)glycosidases"/>
    <property type="match status" value="1"/>
</dbReference>
<name>A0A9X1SUV1_9ACTN</name>
<evidence type="ECO:0000256" key="11">
    <source>
        <dbReference type="RuleBase" id="RU003615"/>
    </source>
</evidence>